<dbReference type="PROSITE" id="PS51272">
    <property type="entry name" value="SLH"/>
    <property type="match status" value="1"/>
</dbReference>
<feature type="chain" id="PRO_5012402712" evidence="1">
    <location>
        <begin position="28"/>
        <end position="741"/>
    </location>
</feature>
<feature type="signal peptide" evidence="1">
    <location>
        <begin position="1"/>
        <end position="27"/>
    </location>
</feature>
<dbReference type="InterPro" id="IPR032599">
    <property type="entry name" value="YcdB/YcdC_rep_domain"/>
</dbReference>
<protein>
    <submittedName>
        <fullName evidence="3">S-layer family protein</fullName>
    </submittedName>
</protein>
<evidence type="ECO:0000256" key="1">
    <source>
        <dbReference type="SAM" id="SignalP"/>
    </source>
</evidence>
<organism evidence="3 4">
    <name type="scientific">Ureibacillus xyleni</name>
    <dbReference type="NCBI Taxonomy" id="614648"/>
    <lineage>
        <taxon>Bacteria</taxon>
        <taxon>Bacillati</taxon>
        <taxon>Bacillota</taxon>
        <taxon>Bacilli</taxon>
        <taxon>Bacillales</taxon>
        <taxon>Caryophanaceae</taxon>
        <taxon>Ureibacillus</taxon>
    </lineage>
</organism>
<dbReference type="Pfam" id="PF00395">
    <property type="entry name" value="SLH"/>
    <property type="match status" value="1"/>
</dbReference>
<evidence type="ECO:0000313" key="3">
    <source>
        <dbReference type="EMBL" id="SOB98619.1"/>
    </source>
</evidence>
<dbReference type="Pfam" id="PF16244">
    <property type="entry name" value="DUF4901"/>
    <property type="match status" value="1"/>
</dbReference>
<proteinExistence type="predicted"/>
<reference evidence="4" key="1">
    <citation type="submission" date="2017-08" db="EMBL/GenBank/DDBJ databases">
        <authorList>
            <person name="Varghese N."/>
            <person name="Submissions S."/>
        </authorList>
    </citation>
    <scope>NUCLEOTIDE SEQUENCE [LARGE SCALE GENOMIC DNA]</scope>
    <source>
        <strain evidence="4">JC22</strain>
    </source>
</reference>
<dbReference type="InterPro" id="IPR001119">
    <property type="entry name" value="SLH_dom"/>
</dbReference>
<accession>A0A285S0P9</accession>
<dbReference type="RefSeq" id="WP_097072427.1">
    <property type="nucleotide sequence ID" value="NZ_OBMQ01000002.1"/>
</dbReference>
<gene>
    <name evidence="3" type="ORF">SAMN05880501_10261</name>
</gene>
<sequence>MVKFKKIGISVTTAALSLGLLTSVASAQTPVGGQAEKIQIQVASTETQVAKEDLIKKLKALFPNKFDFLTSNDFHMSTGHQFPGDDTIRYDLSFNKNIKGKYIHGGIVFAGDNLEIENFYYQPLNQSEALFPAKITEDEAKQIALDFIKKFPNSDQYKLNTNDSNYYHFYGNQLLTEPIRYSFSFARTHSDVKIADQQIHVSVLGNGDITEFYRNTTVQKSNTFDEKNQLKLQAEVLKKVKENLSLQLQYQINYDYRSDKRSVQLVYNPTTQFSGVHAISGNWYTAEGISESLPARKSVETIVSKQLPPKQPGITVEQAKTIANELLKLDSEDVKLTINHVEETKNYNGKDVIVINYSYEYKNGGYGSSIEIDKATGEIIQYHNLKNEVLNDMKKEDGKTSITKAEALTKATAFLKEWVPSYLHQYAKPINEPYYDKQQGIYSFSFPRVVNGIAVSGDEINVSITDKGELTNLYVNNQNIEEWPSTEGILSLTEATNRYKEAMNLELLYMKQNEEEKHYSLVYVPAYNEQQISSLDATTGEWNSLFGKKETSKVTHPTAEKELNYLIEKNILEVKDFSNFNANSSITKGEAIKILVKSLTYFYEGMYPAQEETPQTFENIGRDHPYYSVIERAVSIGIIDATSGTFDADAKMTREELAVWYIRALGLEQAAKHKDIYKVNVKDAADVTYPGHVALATALELLPIENELFSPKKEVTYADIAVSTIRLAHKVNESGRELHYY</sequence>
<evidence type="ECO:0000313" key="4">
    <source>
        <dbReference type="Proteomes" id="UP000219636"/>
    </source>
</evidence>
<feature type="domain" description="SLH" evidence="2">
    <location>
        <begin position="613"/>
        <end position="675"/>
    </location>
</feature>
<name>A0A285S0P9_9BACL</name>
<evidence type="ECO:0000259" key="2">
    <source>
        <dbReference type="PROSITE" id="PS51272"/>
    </source>
</evidence>
<dbReference type="AlphaFoldDB" id="A0A285S0P9"/>
<keyword evidence="1" id="KW-0732">Signal</keyword>
<dbReference type="Proteomes" id="UP000219636">
    <property type="component" value="Unassembled WGS sequence"/>
</dbReference>
<dbReference type="EMBL" id="OBMQ01000002">
    <property type="protein sequence ID" value="SOB98619.1"/>
    <property type="molecule type" value="Genomic_DNA"/>
</dbReference>
<keyword evidence="4" id="KW-1185">Reference proteome</keyword>